<evidence type="ECO:0000256" key="2">
    <source>
        <dbReference type="ARBA" id="ARBA00022833"/>
    </source>
</evidence>
<name>A0A8A3SA63_9EURY</name>
<proteinExistence type="predicted"/>
<gene>
    <name evidence="6" type="ORF">RJ40_06780</name>
</gene>
<feature type="binding site" evidence="5">
    <location>
        <position position="30"/>
    </location>
    <ligand>
        <name>Zn(2+)</name>
        <dbReference type="ChEBI" id="CHEBI:29105"/>
    </ligand>
</feature>
<evidence type="ECO:0000256" key="3">
    <source>
        <dbReference type="ARBA" id="ARBA00023239"/>
    </source>
</evidence>
<sequence>MVTCIYKVAHFDASHRLLHYQGKCNRLHGHRWRVEVWVKGTPDPRTGILVDFNTIKDVVDRFDHQVILNEEDPMAECLGHFQEVVTTTGDPTSEVLAAVIADLINRACAEEGSDATVTKIRVWEAETCYAEIEYAGL</sequence>
<dbReference type="PIRSF" id="PIRSF006113">
    <property type="entry name" value="PTP_synth"/>
    <property type="match status" value="1"/>
</dbReference>
<dbReference type="GO" id="GO:0046872">
    <property type="term" value="F:metal ion binding"/>
    <property type="evidence" value="ECO:0007669"/>
    <property type="project" value="UniProtKB-KW"/>
</dbReference>
<evidence type="ECO:0000313" key="7">
    <source>
        <dbReference type="Proteomes" id="UP001042704"/>
    </source>
</evidence>
<dbReference type="InterPro" id="IPR038418">
    <property type="entry name" value="6-PTP_synth/QueD_sf"/>
</dbReference>
<dbReference type="PANTHER" id="PTHR12589">
    <property type="entry name" value="PYRUVOYL TETRAHYDROBIOPTERIN SYNTHASE"/>
    <property type="match status" value="1"/>
</dbReference>
<keyword evidence="7" id="KW-1185">Reference proteome</keyword>
<feature type="binding site" evidence="5">
    <location>
        <position position="15"/>
    </location>
    <ligand>
        <name>Zn(2+)</name>
        <dbReference type="ChEBI" id="CHEBI:29105"/>
    </ligand>
</feature>
<evidence type="ECO:0000256" key="4">
    <source>
        <dbReference type="PIRSR" id="PIRSR006113-1"/>
    </source>
</evidence>
<dbReference type="PANTHER" id="PTHR12589:SF7">
    <property type="entry name" value="6-PYRUVOYL TETRAHYDROBIOPTERIN SYNTHASE"/>
    <property type="match status" value="1"/>
</dbReference>
<evidence type="ECO:0000256" key="5">
    <source>
        <dbReference type="PIRSR" id="PIRSR006113-2"/>
    </source>
</evidence>
<evidence type="ECO:0000256" key="1">
    <source>
        <dbReference type="ARBA" id="ARBA00022723"/>
    </source>
</evidence>
<dbReference type="KEGG" id="maqe:RJ40_06780"/>
<reference evidence="6" key="2">
    <citation type="submission" date="2019-02" db="EMBL/GenBank/DDBJ databases">
        <authorList>
            <person name="Chen S.-C."/>
            <person name="Chien H.-H."/>
            <person name="Lai M.-C."/>
        </authorList>
    </citation>
    <scope>NUCLEOTIDE SEQUENCE</scope>
    <source>
        <strain evidence="6">N2F9704</strain>
    </source>
</reference>
<accession>A0A8A3SA63</accession>
<reference evidence="6" key="1">
    <citation type="journal article" date="2001" name="Int. J. Syst. Evol. Microbiol.">
        <title>Methanofollis aquaemaris sp. nov., a methanogen isolated from an aquaculture fish pond.</title>
        <authorList>
            <person name="Lai M.C."/>
            <person name="Chen S.C."/>
        </authorList>
    </citation>
    <scope>NUCLEOTIDE SEQUENCE</scope>
    <source>
        <strain evidence="6">N2F9704</strain>
    </source>
</reference>
<evidence type="ECO:0000313" key="6">
    <source>
        <dbReference type="EMBL" id="QSZ68394.1"/>
    </source>
</evidence>
<keyword evidence="3" id="KW-0456">Lyase</keyword>
<dbReference type="Proteomes" id="UP001042704">
    <property type="component" value="Chromosome"/>
</dbReference>
<feature type="active site" description="Proton acceptor" evidence="4">
    <location>
        <position position="24"/>
    </location>
</feature>
<dbReference type="SUPFAM" id="SSF55620">
    <property type="entry name" value="Tetrahydrobiopterin biosynthesis enzymes-like"/>
    <property type="match status" value="1"/>
</dbReference>
<organism evidence="6 7">
    <name type="scientific">Methanofollis aquaemaris</name>
    <dbReference type="NCBI Taxonomy" id="126734"/>
    <lineage>
        <taxon>Archaea</taxon>
        <taxon>Methanobacteriati</taxon>
        <taxon>Methanobacteriota</taxon>
        <taxon>Stenosarchaea group</taxon>
        <taxon>Methanomicrobia</taxon>
        <taxon>Methanomicrobiales</taxon>
        <taxon>Methanomicrobiaceae</taxon>
        <taxon>Methanofollis</taxon>
    </lineage>
</organism>
<protein>
    <submittedName>
        <fullName evidence="6">6-carboxytetrahydropterin synthase</fullName>
    </submittedName>
</protein>
<dbReference type="RefSeq" id="WP_265582623.1">
    <property type="nucleotide sequence ID" value="NZ_CP036172.1"/>
</dbReference>
<dbReference type="GO" id="GO:0070497">
    <property type="term" value="F:6-carboxytetrahydropterin synthase activity"/>
    <property type="evidence" value="ECO:0007669"/>
    <property type="project" value="TreeGrafter"/>
</dbReference>
<dbReference type="EMBL" id="CP036172">
    <property type="protein sequence ID" value="QSZ68394.1"/>
    <property type="molecule type" value="Genomic_DNA"/>
</dbReference>
<feature type="binding site" evidence="5">
    <location>
        <position position="28"/>
    </location>
    <ligand>
        <name>Zn(2+)</name>
        <dbReference type="ChEBI" id="CHEBI:29105"/>
    </ligand>
</feature>
<dbReference type="AlphaFoldDB" id="A0A8A3SA63"/>
<comment type="cofactor">
    <cofactor evidence="5">
        <name>Zn(2+)</name>
        <dbReference type="ChEBI" id="CHEBI:29105"/>
    </cofactor>
    <text evidence="5">Binds 1 zinc ion per subunit.</text>
</comment>
<dbReference type="Gene3D" id="3.30.479.10">
    <property type="entry name" value="6-pyruvoyl tetrahydropterin synthase/QueD"/>
    <property type="match status" value="2"/>
</dbReference>
<dbReference type="GeneID" id="76424054"/>
<dbReference type="InterPro" id="IPR007115">
    <property type="entry name" value="6-PTP_synth/QueD"/>
</dbReference>
<feature type="active site" description="Charge relay system" evidence="4">
    <location>
        <position position="64"/>
    </location>
</feature>
<feature type="active site" description="Charge relay system" evidence="4">
    <location>
        <position position="124"/>
    </location>
</feature>
<keyword evidence="2 5" id="KW-0862">Zinc</keyword>
<keyword evidence="1 5" id="KW-0479">Metal-binding</keyword>
<dbReference type="Pfam" id="PF01242">
    <property type="entry name" value="PTPS"/>
    <property type="match status" value="1"/>
</dbReference>